<sequence>MSKHITKCTLSNDSVIKLIDCTKLNMSDGKGILAADESTGTIKKRFNMINLENTENLLFTTPLYNQYISGTILFDEALFQNDPNEKPFVEILKVNKIIIGIKLIPNTDKYFTKSFGRLVYSLQKYYEAGARFAKWRSVISIDLKTSKPSMLSINTVCDGLVKYASVCQANGLFPIVEPEILADGDHSIETCAIVIEKVLSVLFKSLYDHRVVLEGTILKINMITPGFDSKNKSSSQEIAYFTTKALLRTVPPALGGIVFPSGGQLEADATVNLNSINRFGSFPWKLSLSYGRTLQASSQQVFLQRAKGNSMACLGKLNVSKVGDASKIYYLRNTTHINFSYSITYCITC</sequence>
<dbReference type="Proteomes" id="UP000002899">
    <property type="component" value="Chromosome II"/>
</dbReference>
<dbReference type="GeneID" id="24423795"/>
<dbReference type="UniPathway" id="UPA00109">
    <property type="reaction ID" value="UER00183"/>
</dbReference>
<keyword evidence="7" id="KW-1185">Reference proteome</keyword>
<dbReference type="PANTHER" id="PTHR11627">
    <property type="entry name" value="FRUCTOSE-BISPHOSPHATE ALDOLASE"/>
    <property type="match status" value="1"/>
</dbReference>
<dbReference type="SUPFAM" id="SSF51569">
    <property type="entry name" value="Aldolase"/>
    <property type="match status" value="1"/>
</dbReference>
<dbReference type="VEuPathDB" id="PiroplasmaDB:BMR1_02g00030"/>
<organism evidence="6 7">
    <name type="scientific">Babesia microti (strain RI)</name>
    <dbReference type="NCBI Taxonomy" id="1133968"/>
    <lineage>
        <taxon>Eukaryota</taxon>
        <taxon>Sar</taxon>
        <taxon>Alveolata</taxon>
        <taxon>Apicomplexa</taxon>
        <taxon>Aconoidasida</taxon>
        <taxon>Piroplasmida</taxon>
        <taxon>Babesiidae</taxon>
        <taxon>Babesia</taxon>
    </lineage>
</organism>
<reference evidence="6 7" key="2">
    <citation type="journal article" date="2013" name="PLoS ONE">
        <title>Whole genome mapping and re-organization of the nuclear and mitochondrial genomes of Babesia microti isolates.</title>
        <authorList>
            <person name="Cornillot E."/>
            <person name="Dassouli A."/>
            <person name="Garg A."/>
            <person name="Pachikara N."/>
            <person name="Randazzo S."/>
            <person name="Depoix D."/>
            <person name="Carcy B."/>
            <person name="Delbecq S."/>
            <person name="Frutos R."/>
            <person name="Silva J.C."/>
            <person name="Sutton R."/>
            <person name="Krause P.J."/>
            <person name="Mamoun C.B."/>
        </authorList>
    </citation>
    <scope>NUCLEOTIDE SEQUENCE [LARGE SCALE GENOMIC DNA]</scope>
    <source>
        <strain evidence="6 7">RI</strain>
    </source>
</reference>
<comment type="similarity">
    <text evidence="2">Belongs to the class I fructose-bisphosphate aldolase family.</text>
</comment>
<evidence type="ECO:0000256" key="5">
    <source>
        <dbReference type="ARBA" id="ARBA00023239"/>
    </source>
</evidence>
<reference evidence="6 7" key="1">
    <citation type="journal article" date="2012" name="Nucleic Acids Res.">
        <title>Sequencing of the smallest Apicomplexan genome from the human pathogen Babesia microti.</title>
        <authorList>
            <person name="Cornillot E."/>
            <person name="Hadj-Kaddour K."/>
            <person name="Dassouli A."/>
            <person name="Noel B."/>
            <person name="Ranwez V."/>
            <person name="Vacherie B."/>
            <person name="Augagneur Y."/>
            <person name="Bres V."/>
            <person name="Duclos A."/>
            <person name="Randazzo S."/>
            <person name="Carcy B."/>
            <person name="Debierre-Grockiego F."/>
            <person name="Delbecq S."/>
            <person name="Moubri-Menage K."/>
            <person name="Shams-Eldin H."/>
            <person name="Usmani-Brown S."/>
            <person name="Bringaud F."/>
            <person name="Wincker P."/>
            <person name="Vivares C.P."/>
            <person name="Schwarz R.T."/>
            <person name="Schetters T.P."/>
            <person name="Krause P.J."/>
            <person name="Gorenflot A."/>
            <person name="Berry V."/>
            <person name="Barbe V."/>
            <person name="Ben Mamoun C."/>
        </authorList>
    </citation>
    <scope>NUCLEOTIDE SEQUENCE [LARGE SCALE GENOMIC DNA]</scope>
    <source>
        <strain evidence="6 7">RI</strain>
    </source>
</reference>
<accession>I7J5S7</accession>
<comment type="pathway">
    <text evidence="1">Carbohydrate degradation; glycolysis; D-glyceraldehyde 3-phosphate and glycerone phosphate from D-glucose: step 4/4.</text>
</comment>
<evidence type="ECO:0000313" key="7">
    <source>
        <dbReference type="Proteomes" id="UP000002899"/>
    </source>
</evidence>
<proteinExistence type="inferred from homology"/>
<dbReference type="EMBL" id="FO082872">
    <property type="protein sequence ID" value="CCF73172.1"/>
    <property type="molecule type" value="Genomic_DNA"/>
</dbReference>
<evidence type="ECO:0000256" key="1">
    <source>
        <dbReference type="ARBA" id="ARBA00004714"/>
    </source>
</evidence>
<dbReference type="RefSeq" id="XP_012647781.1">
    <property type="nucleotide sequence ID" value="XM_012792327.1"/>
</dbReference>
<protein>
    <recommendedName>
        <fullName evidence="3">fructose-bisphosphate aldolase</fullName>
        <ecNumber evidence="3">4.1.2.13</ecNumber>
    </recommendedName>
</protein>
<dbReference type="GO" id="GO:0004332">
    <property type="term" value="F:fructose-bisphosphate aldolase activity"/>
    <property type="evidence" value="ECO:0007669"/>
    <property type="project" value="UniProtKB-EC"/>
</dbReference>
<evidence type="ECO:0000256" key="2">
    <source>
        <dbReference type="ARBA" id="ARBA00010387"/>
    </source>
</evidence>
<dbReference type="EC" id="4.1.2.13" evidence="3"/>
<keyword evidence="5 6" id="KW-0456">Lyase</keyword>
<dbReference type="NCBIfam" id="NF033379">
    <property type="entry name" value="FrucBisAld_I"/>
    <property type="match status" value="1"/>
</dbReference>
<gene>
    <name evidence="6" type="ORF">BMR1_02g00030</name>
</gene>
<dbReference type="Gene3D" id="3.20.20.70">
    <property type="entry name" value="Aldolase class I"/>
    <property type="match status" value="1"/>
</dbReference>
<dbReference type="InterPro" id="IPR000741">
    <property type="entry name" value="FBA_I"/>
</dbReference>
<keyword evidence="4" id="KW-0324">Glycolysis</keyword>
<dbReference type="InterPro" id="IPR013785">
    <property type="entry name" value="Aldolase_TIM"/>
</dbReference>
<dbReference type="AlphaFoldDB" id="I7J5S7"/>
<dbReference type="OMA" id="GDAMQKW"/>
<name>I7J5S7_BABMR</name>
<dbReference type="OrthoDB" id="36455at2759"/>
<evidence type="ECO:0000313" key="6">
    <source>
        <dbReference type="EMBL" id="CCF73172.1"/>
    </source>
</evidence>
<dbReference type="Pfam" id="PF00274">
    <property type="entry name" value="Glycolytic"/>
    <property type="match status" value="1"/>
</dbReference>
<dbReference type="GO" id="GO:0006096">
    <property type="term" value="P:glycolytic process"/>
    <property type="evidence" value="ECO:0007669"/>
    <property type="project" value="UniProtKB-UniPathway"/>
</dbReference>
<evidence type="ECO:0000256" key="4">
    <source>
        <dbReference type="ARBA" id="ARBA00023152"/>
    </source>
</evidence>
<evidence type="ECO:0000256" key="3">
    <source>
        <dbReference type="ARBA" id="ARBA00013068"/>
    </source>
</evidence>
<dbReference type="KEGG" id="bmic:BMR1_02g00030"/>
<reference evidence="6 7" key="3">
    <citation type="journal article" date="2016" name="Sci. Rep.">
        <title>Genome-wide diversity and gene expression profiling of Babesia microti isolates identify polymorphic genes that mediate host-pathogen interactions.</title>
        <authorList>
            <person name="Silva J.C."/>
            <person name="Cornillot E."/>
            <person name="McCracken C."/>
            <person name="Usmani-Brown S."/>
            <person name="Dwivedi A."/>
            <person name="Ifeonu O.O."/>
            <person name="Crabtree J."/>
            <person name="Gotia H.T."/>
            <person name="Virji A.Z."/>
            <person name="Reynes C."/>
            <person name="Colinge J."/>
            <person name="Kumar V."/>
            <person name="Lawres L."/>
            <person name="Pazzi J.E."/>
            <person name="Pablo J.V."/>
            <person name="Hung C."/>
            <person name="Brancato J."/>
            <person name="Kumari P."/>
            <person name="Orvis J."/>
            <person name="Tretina K."/>
            <person name="Chibucos M."/>
            <person name="Ott S."/>
            <person name="Sadzewicz L."/>
            <person name="Sengamalay N."/>
            <person name="Shetty A.C."/>
            <person name="Su Q."/>
            <person name="Tallon L."/>
            <person name="Fraser C.M."/>
            <person name="Frutos R."/>
            <person name="Molina D.M."/>
            <person name="Krause P.J."/>
            <person name="Ben Mamoun C."/>
        </authorList>
    </citation>
    <scope>NUCLEOTIDE SEQUENCE [LARGE SCALE GENOMIC DNA]</scope>
    <source>
        <strain evidence="6 7">RI</strain>
    </source>
</reference>